<proteinExistence type="predicted"/>
<reference evidence="2 3" key="1">
    <citation type="journal article" date="2018" name="Evol. Lett.">
        <title>Horizontal gene cluster transfer increased hallucinogenic mushroom diversity.</title>
        <authorList>
            <person name="Reynolds H.T."/>
            <person name="Vijayakumar V."/>
            <person name="Gluck-Thaler E."/>
            <person name="Korotkin H.B."/>
            <person name="Matheny P.B."/>
            <person name="Slot J.C."/>
        </authorList>
    </citation>
    <scope>NUCLEOTIDE SEQUENCE [LARGE SCALE GENOMIC DNA]</scope>
    <source>
        <strain evidence="2 3">SRW20</strain>
    </source>
</reference>
<evidence type="ECO:0000313" key="2">
    <source>
        <dbReference type="EMBL" id="PPQ84256.1"/>
    </source>
</evidence>
<feature type="region of interest" description="Disordered" evidence="1">
    <location>
        <begin position="1"/>
        <end position="20"/>
    </location>
</feature>
<dbReference type="InParanoid" id="A0A409X0J8"/>
<dbReference type="AlphaFoldDB" id="A0A409X0J8"/>
<dbReference type="EMBL" id="NHYE01004501">
    <property type="protein sequence ID" value="PPQ84256.1"/>
    <property type="molecule type" value="Genomic_DNA"/>
</dbReference>
<evidence type="ECO:0000313" key="3">
    <source>
        <dbReference type="Proteomes" id="UP000284706"/>
    </source>
</evidence>
<keyword evidence="3" id="KW-1185">Reference proteome</keyword>
<gene>
    <name evidence="2" type="ORF">CVT26_011862</name>
</gene>
<accession>A0A409X0J8</accession>
<name>A0A409X0J8_9AGAR</name>
<feature type="compositionally biased region" description="Polar residues" evidence="1">
    <location>
        <begin position="1"/>
        <end position="14"/>
    </location>
</feature>
<dbReference type="Proteomes" id="UP000284706">
    <property type="component" value="Unassembled WGS sequence"/>
</dbReference>
<comment type="caution">
    <text evidence="2">The sequence shown here is derived from an EMBL/GenBank/DDBJ whole genome shotgun (WGS) entry which is preliminary data.</text>
</comment>
<sequence>MSATSRENQSSENRPGSGVLDDLLRGLAGRPVVLHFHNVTGPFHLTIHATSASRVVATIVFI</sequence>
<protein>
    <submittedName>
        <fullName evidence="2">Uncharacterized protein</fullName>
    </submittedName>
</protein>
<evidence type="ECO:0000256" key="1">
    <source>
        <dbReference type="SAM" id="MobiDB-lite"/>
    </source>
</evidence>
<organism evidence="2 3">
    <name type="scientific">Gymnopilus dilepis</name>
    <dbReference type="NCBI Taxonomy" id="231916"/>
    <lineage>
        <taxon>Eukaryota</taxon>
        <taxon>Fungi</taxon>
        <taxon>Dikarya</taxon>
        <taxon>Basidiomycota</taxon>
        <taxon>Agaricomycotina</taxon>
        <taxon>Agaricomycetes</taxon>
        <taxon>Agaricomycetidae</taxon>
        <taxon>Agaricales</taxon>
        <taxon>Agaricineae</taxon>
        <taxon>Hymenogastraceae</taxon>
        <taxon>Gymnopilus</taxon>
    </lineage>
</organism>